<dbReference type="RefSeq" id="WP_165270119.1">
    <property type="nucleotide sequence ID" value="NZ_JAALLS010000019.1"/>
</dbReference>
<name>A0A6M1T7M5_9BACT</name>
<evidence type="ECO:0000256" key="1">
    <source>
        <dbReference type="SAM" id="SignalP"/>
    </source>
</evidence>
<evidence type="ECO:0000313" key="3">
    <source>
        <dbReference type="Proteomes" id="UP000479132"/>
    </source>
</evidence>
<feature type="signal peptide" evidence="1">
    <location>
        <begin position="1"/>
        <end position="26"/>
    </location>
</feature>
<dbReference type="Proteomes" id="UP000479132">
    <property type="component" value="Unassembled WGS sequence"/>
</dbReference>
<dbReference type="EMBL" id="JAALLS010000019">
    <property type="protein sequence ID" value="NGP89405.1"/>
    <property type="molecule type" value="Genomic_DNA"/>
</dbReference>
<evidence type="ECO:0000313" key="2">
    <source>
        <dbReference type="EMBL" id="NGP89405.1"/>
    </source>
</evidence>
<protein>
    <recommendedName>
        <fullName evidence="4">Secreted protein</fullName>
    </recommendedName>
</protein>
<evidence type="ECO:0008006" key="4">
    <source>
        <dbReference type="Google" id="ProtNLM"/>
    </source>
</evidence>
<comment type="caution">
    <text evidence="2">The sequence shown here is derived from an EMBL/GenBank/DDBJ whole genome shotgun (WGS) entry which is preliminary data.</text>
</comment>
<sequence>MKKLSCFIVTLMFILFSFANIGNAQAEFLQDVEVSSCASDGGCEVIVRQYTGLVNAYSINVRCMDSSGNFGSWSNWSYSGIYSGSACNGEI</sequence>
<organism evidence="2 3">
    <name type="scientific">Fodinibius halophilus</name>
    <dbReference type="NCBI Taxonomy" id="1736908"/>
    <lineage>
        <taxon>Bacteria</taxon>
        <taxon>Pseudomonadati</taxon>
        <taxon>Balneolota</taxon>
        <taxon>Balneolia</taxon>
        <taxon>Balneolales</taxon>
        <taxon>Balneolaceae</taxon>
        <taxon>Fodinibius</taxon>
    </lineage>
</organism>
<reference evidence="2 3" key="1">
    <citation type="submission" date="2020-02" db="EMBL/GenBank/DDBJ databases">
        <title>Aliifodinibius halophilus 2W32, complete genome.</title>
        <authorList>
            <person name="Li Y."/>
            <person name="Wu S."/>
        </authorList>
    </citation>
    <scope>NUCLEOTIDE SEQUENCE [LARGE SCALE GENOMIC DNA]</scope>
    <source>
        <strain evidence="2 3">2W32</strain>
    </source>
</reference>
<keyword evidence="1" id="KW-0732">Signal</keyword>
<dbReference type="AlphaFoldDB" id="A0A6M1T7M5"/>
<feature type="chain" id="PRO_5026738878" description="Secreted protein" evidence="1">
    <location>
        <begin position="27"/>
        <end position="91"/>
    </location>
</feature>
<gene>
    <name evidence="2" type="ORF">G3569_13685</name>
</gene>
<proteinExistence type="predicted"/>
<keyword evidence="3" id="KW-1185">Reference proteome</keyword>
<accession>A0A6M1T7M5</accession>